<evidence type="ECO:0000256" key="5">
    <source>
        <dbReference type="SAM" id="MobiDB-lite"/>
    </source>
</evidence>
<accession>A0A8M2BFM4</accession>
<dbReference type="InterPro" id="IPR007110">
    <property type="entry name" value="Ig-like_dom"/>
</dbReference>
<keyword evidence="9" id="KW-1185">Reference proteome</keyword>
<feature type="signal peptide" evidence="7">
    <location>
        <begin position="1"/>
        <end position="21"/>
    </location>
</feature>
<dbReference type="Proteomes" id="UP000000437">
    <property type="component" value="Chromosome 1"/>
</dbReference>
<gene>
    <name evidence="10 11" type="primary">cd2</name>
</gene>
<dbReference type="CTD" id="914"/>
<evidence type="ECO:0000313" key="11">
    <source>
        <dbReference type="ZFIN" id="ZDB-GENE-190523-1"/>
    </source>
</evidence>
<feature type="chain" id="PRO_5035481239" evidence="7">
    <location>
        <begin position="22"/>
        <end position="348"/>
    </location>
</feature>
<keyword evidence="2 7" id="KW-0732">Signal</keyword>
<feature type="compositionally biased region" description="Basic residues" evidence="5">
    <location>
        <begin position="331"/>
        <end position="340"/>
    </location>
</feature>
<dbReference type="KEGG" id="dre:101884448"/>
<dbReference type="AlphaFoldDB" id="A0A8M2BFM4"/>
<evidence type="ECO:0000256" key="7">
    <source>
        <dbReference type="SAM" id="SignalP"/>
    </source>
</evidence>
<feature type="region of interest" description="Disordered" evidence="5">
    <location>
        <begin position="261"/>
        <end position="348"/>
    </location>
</feature>
<reference evidence="10" key="1">
    <citation type="submission" date="2025-08" db="UniProtKB">
        <authorList>
            <consortium name="RefSeq"/>
        </authorList>
    </citation>
    <scope>IDENTIFICATION</scope>
    <source>
        <strain evidence="10">Tuebingen</strain>
        <tissue evidence="10">Fibroblasts and whole tissue</tissue>
    </source>
</reference>
<comment type="subcellular location">
    <subcellularLocation>
        <location evidence="1">Membrane</location>
    </subcellularLocation>
</comment>
<feature type="compositionally biased region" description="Low complexity" evidence="5">
    <location>
        <begin position="293"/>
        <end position="311"/>
    </location>
</feature>
<dbReference type="GeneID" id="101884448"/>
<evidence type="ECO:0000256" key="2">
    <source>
        <dbReference type="ARBA" id="ARBA00022729"/>
    </source>
</evidence>
<keyword evidence="3 6" id="KW-0472">Membrane</keyword>
<evidence type="ECO:0000313" key="9">
    <source>
        <dbReference type="Proteomes" id="UP000000437"/>
    </source>
</evidence>
<feature type="transmembrane region" description="Helical" evidence="6">
    <location>
        <begin position="214"/>
        <end position="240"/>
    </location>
</feature>
<name>A0A8M2BFM4_DANRE</name>
<keyword evidence="4" id="KW-0325">Glycoprotein</keyword>
<evidence type="ECO:0000259" key="8">
    <source>
        <dbReference type="PROSITE" id="PS50835"/>
    </source>
</evidence>
<dbReference type="Gene3D" id="2.60.40.10">
    <property type="entry name" value="Immunoglobulins"/>
    <property type="match status" value="1"/>
</dbReference>
<organism evidence="9 10">
    <name type="scientific">Danio rerio</name>
    <name type="common">Zebrafish</name>
    <name type="synonym">Brachydanio rerio</name>
    <dbReference type="NCBI Taxonomy" id="7955"/>
    <lineage>
        <taxon>Eukaryota</taxon>
        <taxon>Metazoa</taxon>
        <taxon>Chordata</taxon>
        <taxon>Craniata</taxon>
        <taxon>Vertebrata</taxon>
        <taxon>Euteleostomi</taxon>
        <taxon>Actinopterygii</taxon>
        <taxon>Neopterygii</taxon>
        <taxon>Teleostei</taxon>
        <taxon>Ostariophysi</taxon>
        <taxon>Cypriniformes</taxon>
        <taxon>Danionidae</taxon>
        <taxon>Danioninae</taxon>
        <taxon>Danio</taxon>
    </lineage>
</organism>
<dbReference type="InterPro" id="IPR036179">
    <property type="entry name" value="Ig-like_dom_sf"/>
</dbReference>
<dbReference type="GO" id="GO:0005886">
    <property type="term" value="C:plasma membrane"/>
    <property type="evidence" value="ECO:0000314"/>
    <property type="project" value="ZFIN"/>
</dbReference>
<evidence type="ECO:0000256" key="6">
    <source>
        <dbReference type="SAM" id="Phobius"/>
    </source>
</evidence>
<dbReference type="AGR" id="ZFIN:ZDB-GENE-190523-1"/>
<evidence type="ECO:0000256" key="1">
    <source>
        <dbReference type="ARBA" id="ARBA00004370"/>
    </source>
</evidence>
<keyword evidence="6" id="KW-0812">Transmembrane</keyword>
<dbReference type="PANTHER" id="PTHR12080">
    <property type="entry name" value="SIGNALING LYMPHOCYTIC ACTIVATION MOLECULE"/>
    <property type="match status" value="1"/>
</dbReference>
<evidence type="ECO:0000256" key="4">
    <source>
        <dbReference type="ARBA" id="ARBA00023180"/>
    </source>
</evidence>
<dbReference type="FunCoup" id="A0A8M2BFM4">
    <property type="interactions" value="176"/>
</dbReference>
<sequence length="348" mass="38912">MSCQNNLLFLFLCGFAALTDSAQTRTEHLLEGKPYSINGKTTNNEKPADIRWAFTYSDGNTTEWKKGSKKKPPAGLTIEEDGSLRFKSVHLSNTGTYRYSAFNKGGTQIGDETVELKVYVKAPKPTVEINCTASQGNVILHCKHLGNNKDLTIFWYEDGTKKLDEKKSDLTLKLSDVKNKEYACNLTNPVSSALSDKVSASCSSFPPTLFGFDFWIMIGILAGGGALLLLLLTVLICCACRSCRRKKHRLDVEEFRLTELQPPYSNGTNRSKQTARGQPAPPIPQEESMHCNPSPQSTPQTQPQPKAQIRARPPPPPQDEDEEDPPPLPRPRNKQHRKKHQEPYRPME</sequence>
<proteinExistence type="predicted"/>
<evidence type="ECO:0000256" key="3">
    <source>
        <dbReference type="ARBA" id="ARBA00023136"/>
    </source>
</evidence>
<dbReference type="GO" id="GO:0006955">
    <property type="term" value="P:immune response"/>
    <property type="evidence" value="ECO:0000318"/>
    <property type="project" value="GO_Central"/>
</dbReference>
<dbReference type="InterPro" id="IPR013783">
    <property type="entry name" value="Ig-like_fold"/>
</dbReference>
<dbReference type="OrthoDB" id="8963224at2759"/>
<feature type="domain" description="Ig-like" evidence="8">
    <location>
        <begin position="125"/>
        <end position="201"/>
    </location>
</feature>
<dbReference type="InterPro" id="IPR015631">
    <property type="entry name" value="CD2/SLAM_rcpt"/>
</dbReference>
<dbReference type="PROSITE" id="PS50835">
    <property type="entry name" value="IG_LIKE"/>
    <property type="match status" value="1"/>
</dbReference>
<dbReference type="PANTHER" id="PTHR12080:SF55">
    <property type="entry name" value="LYMPHOCYTE FUNCTION-ASSOCIATED ANTIGEN 3"/>
    <property type="match status" value="1"/>
</dbReference>
<dbReference type="SUPFAM" id="SSF48726">
    <property type="entry name" value="Immunoglobulin"/>
    <property type="match status" value="2"/>
</dbReference>
<dbReference type="RefSeq" id="XP_005168366.1">
    <property type="nucleotide sequence ID" value="XM_005168309.5"/>
</dbReference>
<dbReference type="Gene3D" id="3.90.930.1">
    <property type="match status" value="1"/>
</dbReference>
<protein>
    <submittedName>
        <fullName evidence="10">Junctional adhesion molecule A</fullName>
    </submittedName>
</protein>
<feature type="compositionally biased region" description="Polar residues" evidence="5">
    <location>
        <begin position="263"/>
        <end position="276"/>
    </location>
</feature>
<evidence type="ECO:0000313" key="10">
    <source>
        <dbReference type="RefSeq" id="XP_005168366.1"/>
    </source>
</evidence>
<keyword evidence="6" id="KW-1133">Transmembrane helix</keyword>
<dbReference type="ZFIN" id="ZDB-GENE-190523-1">
    <property type="gene designation" value="cd2"/>
</dbReference>